<dbReference type="EMBL" id="QNRT01000003">
    <property type="protein sequence ID" value="RBP49579.1"/>
    <property type="molecule type" value="Genomic_DNA"/>
</dbReference>
<evidence type="ECO:0000313" key="1">
    <source>
        <dbReference type="EMBL" id="RBP49579.1"/>
    </source>
</evidence>
<evidence type="ECO:0000313" key="2">
    <source>
        <dbReference type="Proteomes" id="UP000253083"/>
    </source>
</evidence>
<dbReference type="RefSeq" id="WP_113954589.1">
    <property type="nucleotide sequence ID" value="NZ_QNRT01000003.1"/>
</dbReference>
<dbReference type="InterPro" id="IPR010696">
    <property type="entry name" value="DUF1272"/>
</dbReference>
<reference evidence="1 2" key="1">
    <citation type="submission" date="2018-06" db="EMBL/GenBank/DDBJ databases">
        <title>Genomic Encyclopedia of Type Strains, Phase IV (KMG-IV): sequencing the most valuable type-strain genomes for metagenomic binning, comparative biology and taxonomic classification.</title>
        <authorList>
            <person name="Goeker M."/>
        </authorList>
    </citation>
    <scope>NUCLEOTIDE SEQUENCE [LARGE SCALE GENOMIC DNA]</scope>
    <source>
        <strain evidence="1 2">DSM 24032</strain>
    </source>
</reference>
<proteinExistence type="predicted"/>
<evidence type="ECO:0008006" key="3">
    <source>
        <dbReference type="Google" id="ProtNLM"/>
    </source>
</evidence>
<dbReference type="OrthoDB" id="9808883at2"/>
<dbReference type="Pfam" id="PF06906">
    <property type="entry name" value="DUF1272"/>
    <property type="match status" value="1"/>
</dbReference>
<comment type="caution">
    <text evidence="1">The sequence shown here is derived from an EMBL/GenBank/DDBJ whole genome shotgun (WGS) entry which is preliminary data.</text>
</comment>
<name>A0A395JII2_9GAMM</name>
<dbReference type="AlphaFoldDB" id="A0A395JII2"/>
<gene>
    <name evidence="1" type="ORF">DFR28_1034</name>
</gene>
<dbReference type="Proteomes" id="UP000253083">
    <property type="component" value="Unassembled WGS sequence"/>
</dbReference>
<dbReference type="InParanoid" id="A0A395JII2"/>
<organism evidence="1 2">
    <name type="scientific">Arenicella xantha</name>
    <dbReference type="NCBI Taxonomy" id="644221"/>
    <lineage>
        <taxon>Bacteria</taxon>
        <taxon>Pseudomonadati</taxon>
        <taxon>Pseudomonadota</taxon>
        <taxon>Gammaproteobacteria</taxon>
        <taxon>Arenicellales</taxon>
        <taxon>Arenicellaceae</taxon>
        <taxon>Arenicella</taxon>
    </lineage>
</organism>
<keyword evidence="2" id="KW-1185">Reference proteome</keyword>
<protein>
    <recommendedName>
        <fullName evidence="3">Urease-associated protein</fullName>
    </recommendedName>
</protein>
<sequence length="102" mass="11329">MLELRPNCESCDKDLPPESTEACICTYECTFCSNCVSNLLMNVCPNCGGGFSPRPIRPKKERRVGVSLLHQPASMSRVNTKYTAAEITDFSNAVKDIKPENR</sequence>
<accession>A0A395JII2</accession>